<dbReference type="Gene3D" id="3.90.1410.10">
    <property type="entry name" value="set domain protein methyltransferase, domain 1"/>
    <property type="match status" value="2"/>
</dbReference>
<gene>
    <name evidence="3" type="ORF">PSNMU_V1.4_AUG-EV-PASAV3_0031800</name>
</gene>
<dbReference type="SUPFAM" id="SSF82199">
    <property type="entry name" value="SET domain"/>
    <property type="match status" value="1"/>
</dbReference>
<dbReference type="PROSITE" id="PS50280">
    <property type="entry name" value="SET"/>
    <property type="match status" value="1"/>
</dbReference>
<evidence type="ECO:0000256" key="1">
    <source>
        <dbReference type="SAM" id="SignalP"/>
    </source>
</evidence>
<reference evidence="3 4" key="1">
    <citation type="submission" date="2019-01" db="EMBL/GenBank/DDBJ databases">
        <authorList>
            <person name="Ferrante I. M."/>
        </authorList>
    </citation>
    <scope>NUCLEOTIDE SEQUENCE [LARGE SCALE GENOMIC DNA]</scope>
    <source>
        <strain evidence="3 4">B856</strain>
    </source>
</reference>
<sequence length="418" mass="47066">MAMSLSMVVSRWIAALLLLSQLLPRGIVADSKGSVFDKKENEEKLIEWIRSRGGYWNPGQELRYDETVPGLYGVFASEPIERHAVLAKIPWECVIYPDDEDESEDQDHPDRFDENCRMVQRLADELQTERDAGAGGVVRSDFSHYVEGLIQTATEHSKLLPAHWSEGGKKLLSRVLFDDDETGEPVQVLPPEDVFWIHDDWKHRCEARVDPVATLLVTTHGEDFGMVPLTDKFNSRGGNWTGAFFSVENGDGPIALEIRALRDLAAGEQIYTDYHDYGQIGTPELLRDYGFVEAYPQRWIFHHHGIAFDVLEKHGPRDAGGGDDRFQIEWHDRINSVRYVGKPSSSGVEILRRHLDRLDQTVVPALEAAAAPETKDAFGRPTELERETVLRFCHDLASALELAIRDAEAASATPDPEL</sequence>
<accession>A0A448Z349</accession>
<feature type="domain" description="SET" evidence="2">
    <location>
        <begin position="58"/>
        <end position="275"/>
    </location>
</feature>
<protein>
    <recommendedName>
        <fullName evidence="2">SET domain-containing protein</fullName>
    </recommendedName>
</protein>
<feature type="chain" id="PRO_5019285583" description="SET domain-containing protein" evidence="1">
    <location>
        <begin position="30"/>
        <end position="418"/>
    </location>
</feature>
<dbReference type="Pfam" id="PF00856">
    <property type="entry name" value="SET"/>
    <property type="match status" value="1"/>
</dbReference>
<dbReference type="InterPro" id="IPR050600">
    <property type="entry name" value="SETD3_SETD6_MTase"/>
</dbReference>
<dbReference type="InterPro" id="IPR046341">
    <property type="entry name" value="SET_dom_sf"/>
</dbReference>
<dbReference type="PANTHER" id="PTHR13271">
    <property type="entry name" value="UNCHARACTERIZED PUTATIVE METHYLTRANSFERASE"/>
    <property type="match status" value="1"/>
</dbReference>
<dbReference type="EMBL" id="CAACVS010000089">
    <property type="protein sequence ID" value="VEU36424.1"/>
    <property type="molecule type" value="Genomic_DNA"/>
</dbReference>
<dbReference type="GO" id="GO:0016279">
    <property type="term" value="F:protein-lysine N-methyltransferase activity"/>
    <property type="evidence" value="ECO:0007669"/>
    <property type="project" value="TreeGrafter"/>
</dbReference>
<evidence type="ECO:0000313" key="4">
    <source>
        <dbReference type="Proteomes" id="UP000291116"/>
    </source>
</evidence>
<evidence type="ECO:0000313" key="3">
    <source>
        <dbReference type="EMBL" id="VEU36424.1"/>
    </source>
</evidence>
<proteinExistence type="predicted"/>
<feature type="signal peptide" evidence="1">
    <location>
        <begin position="1"/>
        <end position="29"/>
    </location>
</feature>
<keyword evidence="4" id="KW-1185">Reference proteome</keyword>
<keyword evidence="1" id="KW-0732">Signal</keyword>
<organism evidence="3 4">
    <name type="scientific">Pseudo-nitzschia multistriata</name>
    <dbReference type="NCBI Taxonomy" id="183589"/>
    <lineage>
        <taxon>Eukaryota</taxon>
        <taxon>Sar</taxon>
        <taxon>Stramenopiles</taxon>
        <taxon>Ochrophyta</taxon>
        <taxon>Bacillariophyta</taxon>
        <taxon>Bacillariophyceae</taxon>
        <taxon>Bacillariophycidae</taxon>
        <taxon>Bacillariales</taxon>
        <taxon>Bacillariaceae</taxon>
        <taxon>Pseudo-nitzschia</taxon>
    </lineage>
</organism>
<name>A0A448Z349_9STRA</name>
<dbReference type="InterPro" id="IPR001214">
    <property type="entry name" value="SET_dom"/>
</dbReference>
<evidence type="ECO:0000259" key="2">
    <source>
        <dbReference type="PROSITE" id="PS50280"/>
    </source>
</evidence>
<dbReference type="OrthoDB" id="44151at2759"/>
<dbReference type="Proteomes" id="UP000291116">
    <property type="component" value="Unassembled WGS sequence"/>
</dbReference>
<dbReference type="AlphaFoldDB" id="A0A448Z349"/>